<comment type="similarity">
    <text evidence="5">Belongs to the BAR homeobox family.</text>
</comment>
<evidence type="ECO:0000256" key="8">
    <source>
        <dbReference type="SAM" id="MobiDB-lite"/>
    </source>
</evidence>
<accession>A0ABP0H3M2</accession>
<dbReference type="CDD" id="cd00086">
    <property type="entry name" value="homeodomain"/>
    <property type="match status" value="1"/>
</dbReference>
<dbReference type="PRINTS" id="PR00031">
    <property type="entry name" value="HTHREPRESSR"/>
</dbReference>
<feature type="compositionally biased region" description="Basic and acidic residues" evidence="8">
    <location>
        <begin position="518"/>
        <end position="549"/>
    </location>
</feature>
<feature type="compositionally biased region" description="Low complexity" evidence="8">
    <location>
        <begin position="424"/>
        <end position="434"/>
    </location>
</feature>
<dbReference type="PROSITE" id="PS00027">
    <property type="entry name" value="HOMEOBOX_1"/>
    <property type="match status" value="1"/>
</dbReference>
<evidence type="ECO:0000256" key="1">
    <source>
        <dbReference type="ARBA" id="ARBA00004123"/>
    </source>
</evidence>
<keyword evidence="3 6" id="KW-0371">Homeobox</keyword>
<dbReference type="Gene3D" id="1.10.10.60">
    <property type="entry name" value="Homeodomain-like"/>
    <property type="match status" value="1"/>
</dbReference>
<evidence type="ECO:0000256" key="2">
    <source>
        <dbReference type="ARBA" id="ARBA00023125"/>
    </source>
</evidence>
<dbReference type="PROSITE" id="PS50071">
    <property type="entry name" value="HOMEOBOX_2"/>
    <property type="match status" value="1"/>
</dbReference>
<dbReference type="InterPro" id="IPR000047">
    <property type="entry name" value="HTH_motif"/>
</dbReference>
<feature type="domain" description="Homeobox" evidence="9">
    <location>
        <begin position="438"/>
        <end position="498"/>
    </location>
</feature>
<evidence type="ECO:0000313" key="10">
    <source>
        <dbReference type="EMBL" id="CAK8697846.1"/>
    </source>
</evidence>
<sequence>MTREFESNINNLAQETILDQNRNLKSTETKNKAQHQTGSFSSYESLLLDRIANESARGNMAKLEKKSFRIDDILTSSTHWKRHCPKSLQPTASQMKGEQIDSENAQSFHKKGDRKDAACNDELRSTNDLYFSEHGKINSGINNSLRFGVKSILTRVASNKNIFQERDIDEASSRPVDCLSLTQNKKTENGEIAEREPHSTMEDTSCMTNKIEKDTSTPRNINTGNIKNEFFKTDRDSSSSFAHVDRIPSPSFLFNSFDSSVLSLKSDAQCFSGITTPHMSAMYNQCSSSSNVLMAAAMQQQYFLQNSGVSPLSPALFSAYANFTDTNSNAFLSSPFLPSKCNPSSGLETRNSIFFPFDFQNETQLNCTEKLLPMKLSRANSMTNRDHGLNKHPIPFTGMFQQRFASPFNQNIMGFPMLFRRDVSSPSESSNSGESKPKKCRRSRTVFTELQLMGLERKFEVKKYLSTPDRMELADSLGLTQLQVKTWYQNRRMKWKKQGQLNGSVCDAQLKPKGRPRKSCDIAEANREVKQTESERDSTSSREGFESDNKFTSNSSNVLQSDA</sequence>
<dbReference type="InterPro" id="IPR009057">
    <property type="entry name" value="Homeodomain-like_sf"/>
</dbReference>
<evidence type="ECO:0000313" key="11">
    <source>
        <dbReference type="Proteomes" id="UP001642483"/>
    </source>
</evidence>
<dbReference type="SMART" id="SM00389">
    <property type="entry name" value="HOX"/>
    <property type="match status" value="1"/>
</dbReference>
<evidence type="ECO:0000259" key="9">
    <source>
        <dbReference type="PROSITE" id="PS50071"/>
    </source>
</evidence>
<proteinExistence type="inferred from homology"/>
<organism evidence="10 11">
    <name type="scientific">Clavelina lepadiformis</name>
    <name type="common">Light-bulb sea squirt</name>
    <name type="synonym">Ascidia lepadiformis</name>
    <dbReference type="NCBI Taxonomy" id="159417"/>
    <lineage>
        <taxon>Eukaryota</taxon>
        <taxon>Metazoa</taxon>
        <taxon>Chordata</taxon>
        <taxon>Tunicata</taxon>
        <taxon>Ascidiacea</taxon>
        <taxon>Aplousobranchia</taxon>
        <taxon>Clavelinidae</taxon>
        <taxon>Clavelina</taxon>
    </lineage>
</organism>
<keyword evidence="4 6" id="KW-0539">Nucleus</keyword>
<evidence type="ECO:0000256" key="3">
    <source>
        <dbReference type="ARBA" id="ARBA00023155"/>
    </source>
</evidence>
<feature type="DNA-binding region" description="Homeobox" evidence="6">
    <location>
        <begin position="440"/>
        <end position="499"/>
    </location>
</feature>
<dbReference type="PANTHER" id="PTHR24333:SF11">
    <property type="entry name" value="HOMEOBOX PROTEIN BARH-LIKE 1B"/>
    <property type="match status" value="1"/>
</dbReference>
<comment type="caution">
    <text evidence="10">The sequence shown here is derived from an EMBL/GenBank/DDBJ whole genome shotgun (WGS) entry which is preliminary data.</text>
</comment>
<evidence type="ECO:0000256" key="4">
    <source>
        <dbReference type="ARBA" id="ARBA00023242"/>
    </source>
</evidence>
<dbReference type="InterPro" id="IPR001356">
    <property type="entry name" value="HD"/>
</dbReference>
<feature type="region of interest" description="Disordered" evidence="8">
    <location>
        <begin position="423"/>
        <end position="442"/>
    </location>
</feature>
<gene>
    <name evidence="10" type="ORF">CVLEPA_LOCUS31340</name>
</gene>
<protein>
    <recommendedName>
        <fullName evidence="9">Homeobox domain-containing protein</fullName>
    </recommendedName>
</protein>
<evidence type="ECO:0000256" key="7">
    <source>
        <dbReference type="RuleBase" id="RU000682"/>
    </source>
</evidence>
<keyword evidence="2 6" id="KW-0238">DNA-binding</keyword>
<dbReference type="InterPro" id="IPR020479">
    <property type="entry name" value="HD_metazoa"/>
</dbReference>
<reference evidence="10 11" key="1">
    <citation type="submission" date="2024-02" db="EMBL/GenBank/DDBJ databases">
        <authorList>
            <person name="Daric V."/>
            <person name="Darras S."/>
        </authorList>
    </citation>
    <scope>NUCLEOTIDE SEQUENCE [LARGE SCALE GENOMIC DNA]</scope>
</reference>
<dbReference type="Pfam" id="PF00046">
    <property type="entry name" value="Homeodomain"/>
    <property type="match status" value="1"/>
</dbReference>
<dbReference type="SUPFAM" id="SSF46689">
    <property type="entry name" value="Homeodomain-like"/>
    <property type="match status" value="1"/>
</dbReference>
<name>A0ABP0H3M2_CLALP</name>
<dbReference type="PRINTS" id="PR00024">
    <property type="entry name" value="HOMEOBOX"/>
</dbReference>
<feature type="region of interest" description="Disordered" evidence="8">
    <location>
        <begin position="506"/>
        <end position="563"/>
    </location>
</feature>
<evidence type="ECO:0000256" key="5">
    <source>
        <dbReference type="ARBA" id="ARBA00038196"/>
    </source>
</evidence>
<dbReference type="EMBL" id="CAWYQH010000174">
    <property type="protein sequence ID" value="CAK8697846.1"/>
    <property type="molecule type" value="Genomic_DNA"/>
</dbReference>
<feature type="compositionally biased region" description="Polar residues" evidence="8">
    <location>
        <begin position="550"/>
        <end position="563"/>
    </location>
</feature>
<dbReference type="InterPro" id="IPR050848">
    <property type="entry name" value="Homeobox_TF"/>
</dbReference>
<dbReference type="PANTHER" id="PTHR24333">
    <property type="entry name" value="HOMEO BOX HB9 LIKE A-RELATED"/>
    <property type="match status" value="1"/>
</dbReference>
<dbReference type="InterPro" id="IPR017970">
    <property type="entry name" value="Homeobox_CS"/>
</dbReference>
<dbReference type="Proteomes" id="UP001642483">
    <property type="component" value="Unassembled WGS sequence"/>
</dbReference>
<keyword evidence="11" id="KW-1185">Reference proteome</keyword>
<evidence type="ECO:0000256" key="6">
    <source>
        <dbReference type="PROSITE-ProRule" id="PRU00108"/>
    </source>
</evidence>
<comment type="subcellular location">
    <subcellularLocation>
        <location evidence="1 6 7">Nucleus</location>
    </subcellularLocation>
</comment>